<evidence type="ECO:0000313" key="3">
    <source>
        <dbReference type="EMBL" id="KAF2007420.1"/>
    </source>
</evidence>
<evidence type="ECO:0000256" key="1">
    <source>
        <dbReference type="SAM" id="MobiDB-lite"/>
    </source>
</evidence>
<name>A0A6A5X3D4_9PLEO</name>
<feature type="compositionally biased region" description="Low complexity" evidence="1">
    <location>
        <begin position="1"/>
        <end position="21"/>
    </location>
</feature>
<proteinExistence type="predicted"/>
<reference evidence="3" key="1">
    <citation type="journal article" date="2020" name="Stud. Mycol.">
        <title>101 Dothideomycetes genomes: a test case for predicting lifestyles and emergence of pathogens.</title>
        <authorList>
            <person name="Haridas S."/>
            <person name="Albert R."/>
            <person name="Binder M."/>
            <person name="Bloem J."/>
            <person name="Labutti K."/>
            <person name="Salamov A."/>
            <person name="Andreopoulos B."/>
            <person name="Baker S."/>
            <person name="Barry K."/>
            <person name="Bills G."/>
            <person name="Bluhm B."/>
            <person name="Cannon C."/>
            <person name="Castanera R."/>
            <person name="Culley D."/>
            <person name="Daum C."/>
            <person name="Ezra D."/>
            <person name="Gonzalez J."/>
            <person name="Henrissat B."/>
            <person name="Kuo A."/>
            <person name="Liang C."/>
            <person name="Lipzen A."/>
            <person name="Lutzoni F."/>
            <person name="Magnuson J."/>
            <person name="Mondo S."/>
            <person name="Nolan M."/>
            <person name="Ohm R."/>
            <person name="Pangilinan J."/>
            <person name="Park H.-J."/>
            <person name="Ramirez L."/>
            <person name="Alfaro M."/>
            <person name="Sun H."/>
            <person name="Tritt A."/>
            <person name="Yoshinaga Y."/>
            <person name="Zwiers L.-H."/>
            <person name="Turgeon B."/>
            <person name="Goodwin S."/>
            <person name="Spatafora J."/>
            <person name="Crous P."/>
            <person name="Grigoriev I."/>
        </authorList>
    </citation>
    <scope>NUCLEOTIDE SEQUENCE</scope>
    <source>
        <strain evidence="3">CBS 123094</strain>
    </source>
</reference>
<evidence type="ECO:0000313" key="4">
    <source>
        <dbReference type="Proteomes" id="UP000799779"/>
    </source>
</evidence>
<organism evidence="3 4">
    <name type="scientific">Amniculicola lignicola CBS 123094</name>
    <dbReference type="NCBI Taxonomy" id="1392246"/>
    <lineage>
        <taxon>Eukaryota</taxon>
        <taxon>Fungi</taxon>
        <taxon>Dikarya</taxon>
        <taxon>Ascomycota</taxon>
        <taxon>Pezizomycotina</taxon>
        <taxon>Dothideomycetes</taxon>
        <taxon>Pleosporomycetidae</taxon>
        <taxon>Pleosporales</taxon>
        <taxon>Amniculicolaceae</taxon>
        <taxon>Amniculicola</taxon>
    </lineage>
</organism>
<keyword evidence="2" id="KW-0812">Transmembrane</keyword>
<keyword evidence="2" id="KW-0472">Membrane</keyword>
<dbReference type="EMBL" id="ML977557">
    <property type="protein sequence ID" value="KAF2007420.1"/>
    <property type="molecule type" value="Genomic_DNA"/>
</dbReference>
<keyword evidence="2" id="KW-1133">Transmembrane helix</keyword>
<accession>A0A6A5X3D4</accession>
<dbReference type="OrthoDB" id="3659759at2759"/>
<dbReference type="AlphaFoldDB" id="A0A6A5X3D4"/>
<gene>
    <name evidence="3" type="ORF">P154DRAFT_614782</name>
</gene>
<sequence>MAQQTPPSSTGSSKSTSADTTPRLSSPISSTNPNASSADHDADSHPHRLSHEDSGFSELTNTPHEQSPLLPFPPHQSQFGPYRRGVRRDTLPPWAGALVILGVITWTVLASWYGLGLLGFKGRHAKLGDGDGDCWGRCGWGDD</sequence>
<feature type="compositionally biased region" description="Polar residues" evidence="1">
    <location>
        <begin position="22"/>
        <end position="37"/>
    </location>
</feature>
<dbReference type="Proteomes" id="UP000799779">
    <property type="component" value="Unassembled WGS sequence"/>
</dbReference>
<keyword evidence="4" id="KW-1185">Reference proteome</keyword>
<feature type="region of interest" description="Disordered" evidence="1">
    <location>
        <begin position="1"/>
        <end position="86"/>
    </location>
</feature>
<protein>
    <submittedName>
        <fullName evidence="3">Uncharacterized protein</fullName>
    </submittedName>
</protein>
<evidence type="ECO:0000256" key="2">
    <source>
        <dbReference type="SAM" id="Phobius"/>
    </source>
</evidence>
<feature type="transmembrane region" description="Helical" evidence="2">
    <location>
        <begin position="94"/>
        <end position="118"/>
    </location>
</feature>
<feature type="compositionally biased region" description="Basic and acidic residues" evidence="1">
    <location>
        <begin position="38"/>
        <end position="54"/>
    </location>
</feature>